<evidence type="ECO:0000313" key="6">
    <source>
        <dbReference type="Proteomes" id="UP000197692"/>
    </source>
</evidence>
<name>A0A854NFG0_CORDP</name>
<evidence type="ECO:0000256" key="1">
    <source>
        <dbReference type="ARBA" id="ARBA00001947"/>
    </source>
</evidence>
<comment type="caution">
    <text evidence="5">The sequence shown here is derived from an EMBL/GenBank/DDBJ whole genome shotgun (WGS) entry which is preliminary data.</text>
</comment>
<protein>
    <submittedName>
        <fullName evidence="5">5-methyltetrahydropteroyltriglutamate--homocysteine methyltransferase</fullName>
    </submittedName>
</protein>
<proteinExistence type="predicted"/>
<dbReference type="PANTHER" id="PTHR30519">
    <property type="entry name" value="5-METHYLTETRAHYDROPTEROYLTRIGLUTAMATE--HOMOCYSTEINE METHYLTRANSFERASE"/>
    <property type="match status" value="1"/>
</dbReference>
<feature type="domain" description="Cobalamin-independent methionine synthase MetE C-terminal/archaeal" evidence="4">
    <location>
        <begin position="17"/>
        <end position="56"/>
    </location>
</feature>
<dbReference type="AlphaFoldDB" id="A0A854NFG0"/>
<keyword evidence="5" id="KW-0808">Transferase</keyword>
<dbReference type="GO" id="GO:0032259">
    <property type="term" value="P:methylation"/>
    <property type="evidence" value="ECO:0007669"/>
    <property type="project" value="UniProtKB-KW"/>
</dbReference>
<evidence type="ECO:0000256" key="3">
    <source>
        <dbReference type="ARBA" id="ARBA00022833"/>
    </source>
</evidence>
<dbReference type="SUPFAM" id="SSF51726">
    <property type="entry name" value="UROD/MetE-like"/>
    <property type="match status" value="1"/>
</dbReference>
<dbReference type="InterPro" id="IPR038071">
    <property type="entry name" value="UROD/MetE-like_sf"/>
</dbReference>
<dbReference type="InterPro" id="IPR002629">
    <property type="entry name" value="Met_Synth_C/arc"/>
</dbReference>
<evidence type="ECO:0000256" key="2">
    <source>
        <dbReference type="ARBA" id="ARBA00022723"/>
    </source>
</evidence>
<evidence type="ECO:0000313" key="5">
    <source>
        <dbReference type="EMBL" id="OWM34778.1"/>
    </source>
</evidence>
<reference evidence="6" key="1">
    <citation type="submission" date="2016-02" db="EMBL/GenBank/DDBJ databases">
        <title>Genomic analyses of a collection of pathogenic Corynebacterium diphtheriae.</title>
        <authorList>
            <person name="Sangal V."/>
            <person name="Titov L."/>
        </authorList>
    </citation>
    <scope>NUCLEOTIDE SEQUENCE [LARGE SCALE GENOMIC DNA]</scope>
    <source>
        <strain evidence="6">1438</strain>
    </source>
</reference>
<dbReference type="GO" id="GO:0008270">
    <property type="term" value="F:zinc ion binding"/>
    <property type="evidence" value="ECO:0007669"/>
    <property type="project" value="InterPro"/>
</dbReference>
<dbReference type="GO" id="GO:0003871">
    <property type="term" value="F:5-methyltetrahydropteroyltriglutamate-homocysteine S-methyltransferase activity"/>
    <property type="evidence" value="ECO:0007669"/>
    <property type="project" value="InterPro"/>
</dbReference>
<dbReference type="GO" id="GO:0009086">
    <property type="term" value="P:methionine biosynthetic process"/>
    <property type="evidence" value="ECO:0007669"/>
    <property type="project" value="InterPro"/>
</dbReference>
<keyword evidence="2" id="KW-0479">Metal-binding</keyword>
<accession>A0A854NFG0</accession>
<gene>
    <name evidence="5" type="ORF">AY602_05560</name>
</gene>
<dbReference type="EMBL" id="LSZF01000025">
    <property type="protein sequence ID" value="OWM34778.1"/>
    <property type="molecule type" value="Genomic_DNA"/>
</dbReference>
<sequence length="83" mass="9463">MRLWVRSVCVCWPTLLMVDEVKLVISQQEKLGLDVLVHGEPERNNMVQYFSEQLAALKEEGYELGVGLGVWDIHSPRVLAQLV</sequence>
<dbReference type="Pfam" id="PF01717">
    <property type="entry name" value="Meth_synt_2"/>
    <property type="match status" value="1"/>
</dbReference>
<organism evidence="5 6">
    <name type="scientific">Corynebacterium diphtheriae bv. mitis</name>
    <dbReference type="NCBI Taxonomy" id="1806053"/>
    <lineage>
        <taxon>Bacteria</taxon>
        <taxon>Bacillati</taxon>
        <taxon>Actinomycetota</taxon>
        <taxon>Actinomycetes</taxon>
        <taxon>Mycobacteriales</taxon>
        <taxon>Corynebacteriaceae</taxon>
        <taxon>Corynebacterium</taxon>
    </lineage>
</organism>
<dbReference type="RefSeq" id="WP_010935630.1">
    <property type="nucleotide sequence ID" value="NZ_LSZF01000025.1"/>
</dbReference>
<comment type="cofactor">
    <cofactor evidence="1">
        <name>Zn(2+)</name>
        <dbReference type="ChEBI" id="CHEBI:29105"/>
    </cofactor>
</comment>
<dbReference type="Gene3D" id="3.20.20.210">
    <property type="match status" value="1"/>
</dbReference>
<dbReference type="Proteomes" id="UP000197692">
    <property type="component" value="Unassembled WGS sequence"/>
</dbReference>
<keyword evidence="5" id="KW-0489">Methyltransferase</keyword>
<keyword evidence="3" id="KW-0862">Zinc</keyword>
<evidence type="ECO:0000259" key="4">
    <source>
        <dbReference type="Pfam" id="PF01717"/>
    </source>
</evidence>